<dbReference type="InterPro" id="IPR036390">
    <property type="entry name" value="WH_DNA-bd_sf"/>
</dbReference>
<dbReference type="PROSITE" id="PS50931">
    <property type="entry name" value="HTH_LYSR"/>
    <property type="match status" value="1"/>
</dbReference>
<organism evidence="6 7">
    <name type="scientific">Winslowiella toletana</name>
    <dbReference type="NCBI Taxonomy" id="92490"/>
    <lineage>
        <taxon>Bacteria</taxon>
        <taxon>Pseudomonadati</taxon>
        <taxon>Pseudomonadota</taxon>
        <taxon>Gammaproteobacteria</taxon>
        <taxon>Enterobacterales</taxon>
        <taxon>Erwiniaceae</taxon>
        <taxon>Winslowiella</taxon>
    </lineage>
</organism>
<dbReference type="Pfam" id="PF00126">
    <property type="entry name" value="HTH_1"/>
    <property type="match status" value="1"/>
</dbReference>
<evidence type="ECO:0000256" key="2">
    <source>
        <dbReference type="ARBA" id="ARBA00023015"/>
    </source>
</evidence>
<evidence type="ECO:0000256" key="1">
    <source>
        <dbReference type="ARBA" id="ARBA00009437"/>
    </source>
</evidence>
<reference evidence="7" key="1">
    <citation type="submission" date="2023-07" db="EMBL/GenBank/DDBJ databases">
        <title>Genome mining of underrepresented organisms for secondary metabolites.</title>
        <authorList>
            <person name="D'Agostino P.M."/>
        </authorList>
    </citation>
    <scope>NUCLEOTIDE SEQUENCE [LARGE SCALE GENOMIC DNA]</scope>
    <source>
        <strain evidence="7">WS4403</strain>
    </source>
</reference>
<feature type="domain" description="HTH lysR-type" evidence="5">
    <location>
        <begin position="5"/>
        <end position="61"/>
    </location>
</feature>
<dbReference type="PANTHER" id="PTHR30579:SF7">
    <property type="entry name" value="HTH-TYPE TRANSCRIPTIONAL REGULATOR LRHA-RELATED"/>
    <property type="match status" value="1"/>
</dbReference>
<protein>
    <submittedName>
        <fullName evidence="6">DNA-binding transcriptional LysR family regulator</fullName>
    </submittedName>
</protein>
<keyword evidence="2" id="KW-0805">Transcription regulation</keyword>
<keyword evidence="3 6" id="KW-0238">DNA-binding</keyword>
<dbReference type="Gene3D" id="3.40.190.10">
    <property type="entry name" value="Periplasmic binding protein-like II"/>
    <property type="match status" value="2"/>
</dbReference>
<dbReference type="InterPro" id="IPR000847">
    <property type="entry name" value="LysR_HTH_N"/>
</dbReference>
<evidence type="ECO:0000256" key="3">
    <source>
        <dbReference type="ARBA" id="ARBA00023125"/>
    </source>
</evidence>
<dbReference type="RefSeq" id="WP_198510888.1">
    <property type="nucleotide sequence ID" value="NZ_JAGGMQ010000001.1"/>
</dbReference>
<sequence>MKRNLDITLLRTFVAVAEHASMTVAGNALHLTQSAISQQIARLEDVSGELFIRERKALRLTHIGERFLIGAKQIVALNDELWEKMSCSPFEGEVRMGAPLDLIGAWLPPILKAFSDAHPDANVKLVCLPSPDLIKAVEDGTLELAIVEEPVGQNSHECLNVERLVWVGAKGGTAHLKSPLPLSMVAETCAFRPVVLDALSRSGVNWRTKFESGNIEATCAMVRADLAITVWLESTVPNDLEIISGISNLPDLPFFAINLHLAKGEPSNVTHELIRHIKQDVCSSTFNLATGI</sequence>
<evidence type="ECO:0000313" key="6">
    <source>
        <dbReference type="EMBL" id="MBP2170797.1"/>
    </source>
</evidence>
<dbReference type="InterPro" id="IPR050176">
    <property type="entry name" value="LTTR"/>
</dbReference>
<dbReference type="SUPFAM" id="SSF53850">
    <property type="entry name" value="Periplasmic binding protein-like II"/>
    <property type="match status" value="1"/>
</dbReference>
<dbReference type="Gene3D" id="1.10.10.10">
    <property type="entry name" value="Winged helix-like DNA-binding domain superfamily/Winged helix DNA-binding domain"/>
    <property type="match status" value="1"/>
</dbReference>
<proteinExistence type="inferred from homology"/>
<dbReference type="SUPFAM" id="SSF46785">
    <property type="entry name" value="Winged helix' DNA-binding domain"/>
    <property type="match status" value="1"/>
</dbReference>
<dbReference type="GO" id="GO:0003677">
    <property type="term" value="F:DNA binding"/>
    <property type="evidence" value="ECO:0007669"/>
    <property type="project" value="UniProtKB-KW"/>
</dbReference>
<keyword evidence="7" id="KW-1185">Reference proteome</keyword>
<name>A0ABS4PF65_9GAMM</name>
<dbReference type="InterPro" id="IPR036388">
    <property type="entry name" value="WH-like_DNA-bd_sf"/>
</dbReference>
<evidence type="ECO:0000256" key="4">
    <source>
        <dbReference type="ARBA" id="ARBA00023163"/>
    </source>
</evidence>
<evidence type="ECO:0000259" key="5">
    <source>
        <dbReference type="PROSITE" id="PS50931"/>
    </source>
</evidence>
<evidence type="ECO:0000313" key="7">
    <source>
        <dbReference type="Proteomes" id="UP001195624"/>
    </source>
</evidence>
<dbReference type="Pfam" id="PF03466">
    <property type="entry name" value="LysR_substrate"/>
    <property type="match status" value="1"/>
</dbReference>
<dbReference type="InterPro" id="IPR005119">
    <property type="entry name" value="LysR_subst-bd"/>
</dbReference>
<dbReference type="Proteomes" id="UP001195624">
    <property type="component" value="Unassembled WGS sequence"/>
</dbReference>
<keyword evidence="4" id="KW-0804">Transcription</keyword>
<dbReference type="EMBL" id="JAGGMQ010000001">
    <property type="protein sequence ID" value="MBP2170797.1"/>
    <property type="molecule type" value="Genomic_DNA"/>
</dbReference>
<accession>A0ABS4PF65</accession>
<comment type="similarity">
    <text evidence="1">Belongs to the LysR transcriptional regulatory family.</text>
</comment>
<comment type="caution">
    <text evidence="6">The sequence shown here is derived from an EMBL/GenBank/DDBJ whole genome shotgun (WGS) entry which is preliminary data.</text>
</comment>
<dbReference type="PANTHER" id="PTHR30579">
    <property type="entry name" value="TRANSCRIPTIONAL REGULATOR"/>
    <property type="match status" value="1"/>
</dbReference>
<gene>
    <name evidence="6" type="ORF">J2125_003989</name>
</gene>